<dbReference type="SUPFAM" id="SSF55048">
    <property type="entry name" value="Probable ACP-binding domain of malonyl-CoA ACP transacylase"/>
    <property type="match status" value="1"/>
</dbReference>
<dbReference type="InterPro" id="IPR014043">
    <property type="entry name" value="Acyl_transferase_dom"/>
</dbReference>
<evidence type="ECO:0000256" key="4">
    <source>
        <dbReference type="PIRNR" id="PIRNR000446"/>
    </source>
</evidence>
<keyword evidence="1 4" id="KW-0808">Transferase</keyword>
<protein>
    <recommendedName>
        <fullName evidence="4">Malonyl CoA-acyl carrier protein transacylase</fullName>
        <ecNumber evidence="4">2.3.1.39</ecNumber>
    </recommendedName>
</protein>
<dbReference type="InterPro" id="IPR024925">
    <property type="entry name" value="Malonyl_CoA-ACP_transAc"/>
</dbReference>
<sequence length="322" mass="33295">MLGGRHRSGGGAMIDTAFVFPGQGSQRPGMGRELARCGVEARELIVQAEQLTGVAIGELMTRADERTLADPEAAQLTIFVWSSVLAAELAAAGCRPVAVAGHSLGEYAALVAAGCLSWEAALAIVARRGRAMADAARCQPGAMAAIAGLSDDQVTDLCARFSVGGGIVVMANLNAPRQVVVSGTTDEVCGVVDAAQSAGALRVKRLPVGGAYHSPLMSEAERELAPLLAAADLRAPRVPFVSSLTGGVVHDIEKYRKLLGGQITRPVRWTDTVASLTRSGPRTFVEVGPGRVLTGLGRNMIRTARHLTGCEALGALAAVSQP</sequence>
<gene>
    <name evidence="7" type="ORF">E1261_05880</name>
</gene>
<proteinExistence type="inferred from homology"/>
<keyword evidence="8" id="KW-1185">Reference proteome</keyword>
<comment type="caution">
    <text evidence="7">The sequence shown here is derived from an EMBL/GenBank/DDBJ whole genome shotgun (WGS) entry which is preliminary data.</text>
</comment>
<dbReference type="GO" id="GO:0004314">
    <property type="term" value="F:[acyl-carrier-protein] S-malonyltransferase activity"/>
    <property type="evidence" value="ECO:0007669"/>
    <property type="project" value="UniProtKB-EC"/>
</dbReference>
<dbReference type="EC" id="2.3.1.39" evidence="4"/>
<dbReference type="GO" id="GO:0005829">
    <property type="term" value="C:cytosol"/>
    <property type="evidence" value="ECO:0007669"/>
    <property type="project" value="TreeGrafter"/>
</dbReference>
<name>A0A4R4QDJ3_9ACTN</name>
<comment type="similarity">
    <text evidence="4">Belongs to the fabD family.</text>
</comment>
<reference evidence="7 8" key="1">
    <citation type="submission" date="2019-03" db="EMBL/GenBank/DDBJ databases">
        <title>Draft genome sequences of novel Actinobacteria.</title>
        <authorList>
            <person name="Sahin N."/>
            <person name="Ay H."/>
            <person name="Saygin H."/>
        </authorList>
    </citation>
    <scope>NUCLEOTIDE SEQUENCE [LARGE SCALE GENOMIC DNA]</scope>
    <source>
        <strain evidence="7 8">JCM 30547</strain>
    </source>
</reference>
<dbReference type="AlphaFoldDB" id="A0A4R4QDJ3"/>
<accession>A0A4R4QDJ3</accession>
<dbReference type="SUPFAM" id="SSF52151">
    <property type="entry name" value="FabD/lysophospholipase-like"/>
    <property type="match status" value="1"/>
</dbReference>
<dbReference type="Gene3D" id="3.30.70.250">
    <property type="entry name" value="Malonyl-CoA ACP transacylase, ACP-binding"/>
    <property type="match status" value="1"/>
</dbReference>
<dbReference type="SMART" id="SM00827">
    <property type="entry name" value="PKS_AT"/>
    <property type="match status" value="1"/>
</dbReference>
<evidence type="ECO:0000256" key="2">
    <source>
        <dbReference type="ARBA" id="ARBA00023315"/>
    </source>
</evidence>
<dbReference type="GO" id="GO:0006633">
    <property type="term" value="P:fatty acid biosynthetic process"/>
    <property type="evidence" value="ECO:0007669"/>
    <property type="project" value="TreeGrafter"/>
</dbReference>
<dbReference type="PANTHER" id="PTHR42681">
    <property type="entry name" value="MALONYL-COA-ACYL CARRIER PROTEIN TRANSACYLASE, MITOCHONDRIAL"/>
    <property type="match status" value="1"/>
</dbReference>
<dbReference type="InterPro" id="IPR050858">
    <property type="entry name" value="Mal-CoA-ACP_Trans/PKS_FabD"/>
</dbReference>
<dbReference type="Proteomes" id="UP000295075">
    <property type="component" value="Unassembled WGS sequence"/>
</dbReference>
<evidence type="ECO:0000313" key="8">
    <source>
        <dbReference type="Proteomes" id="UP000295075"/>
    </source>
</evidence>
<feature type="active site" evidence="5">
    <location>
        <position position="103"/>
    </location>
</feature>
<evidence type="ECO:0000313" key="7">
    <source>
        <dbReference type="EMBL" id="TDC33537.1"/>
    </source>
</evidence>
<feature type="active site" evidence="5">
    <location>
        <position position="213"/>
    </location>
</feature>
<dbReference type="InterPro" id="IPR001227">
    <property type="entry name" value="Ac_transferase_dom_sf"/>
</dbReference>
<evidence type="ECO:0000256" key="3">
    <source>
        <dbReference type="ARBA" id="ARBA00048462"/>
    </source>
</evidence>
<dbReference type="PANTHER" id="PTHR42681:SF1">
    <property type="entry name" value="MALONYL-COA-ACYL CARRIER PROTEIN TRANSACYLASE, MITOCHONDRIAL"/>
    <property type="match status" value="1"/>
</dbReference>
<evidence type="ECO:0000259" key="6">
    <source>
        <dbReference type="SMART" id="SM00827"/>
    </source>
</evidence>
<dbReference type="InterPro" id="IPR016036">
    <property type="entry name" value="Malonyl_transacylase_ACP-bd"/>
</dbReference>
<comment type="catalytic activity">
    <reaction evidence="3 4">
        <text>holo-[ACP] + malonyl-CoA = malonyl-[ACP] + CoA</text>
        <dbReference type="Rhea" id="RHEA:41792"/>
        <dbReference type="Rhea" id="RHEA-COMP:9623"/>
        <dbReference type="Rhea" id="RHEA-COMP:9685"/>
        <dbReference type="ChEBI" id="CHEBI:57287"/>
        <dbReference type="ChEBI" id="CHEBI:57384"/>
        <dbReference type="ChEBI" id="CHEBI:64479"/>
        <dbReference type="ChEBI" id="CHEBI:78449"/>
        <dbReference type="EC" id="2.3.1.39"/>
    </reaction>
</comment>
<evidence type="ECO:0000256" key="5">
    <source>
        <dbReference type="PIRSR" id="PIRSR000446-1"/>
    </source>
</evidence>
<dbReference type="Gene3D" id="3.40.366.10">
    <property type="entry name" value="Malonyl-Coenzyme A Acyl Carrier Protein, domain 2"/>
    <property type="match status" value="1"/>
</dbReference>
<dbReference type="OrthoDB" id="9808669at2"/>
<keyword evidence="2 4" id="KW-0012">Acyltransferase</keyword>
<dbReference type="EMBL" id="SMKA01000013">
    <property type="protein sequence ID" value="TDC33537.1"/>
    <property type="molecule type" value="Genomic_DNA"/>
</dbReference>
<dbReference type="PIRSF" id="PIRSF000446">
    <property type="entry name" value="Mct"/>
    <property type="match status" value="1"/>
</dbReference>
<evidence type="ECO:0000256" key="1">
    <source>
        <dbReference type="ARBA" id="ARBA00022679"/>
    </source>
</evidence>
<dbReference type="InterPro" id="IPR016035">
    <property type="entry name" value="Acyl_Trfase/lysoPLipase"/>
</dbReference>
<organism evidence="7 8">
    <name type="scientific">Kribbella albertanoniae</name>
    <dbReference type="NCBI Taxonomy" id="1266829"/>
    <lineage>
        <taxon>Bacteria</taxon>
        <taxon>Bacillati</taxon>
        <taxon>Actinomycetota</taxon>
        <taxon>Actinomycetes</taxon>
        <taxon>Propionibacteriales</taxon>
        <taxon>Kribbellaceae</taxon>
        <taxon>Kribbella</taxon>
    </lineage>
</organism>
<feature type="domain" description="Malonyl-CoA:ACP transacylase (MAT)" evidence="6">
    <location>
        <begin position="19"/>
        <end position="319"/>
    </location>
</feature>
<dbReference type="Pfam" id="PF00698">
    <property type="entry name" value="Acyl_transf_1"/>
    <property type="match status" value="1"/>
</dbReference>